<accession>A0A9P5JZ77</accession>
<reference evidence="2" key="2">
    <citation type="journal article" date="2020" name="Nat. Commun.">
        <title>Large-scale genome sequencing of mycorrhizal fungi provides insights into the early evolution of symbiotic traits.</title>
        <authorList>
            <person name="Miyauchi S."/>
            <person name="Kiss E."/>
            <person name="Kuo A."/>
            <person name="Drula E."/>
            <person name="Kohler A."/>
            <person name="Sanchez-Garcia M."/>
            <person name="Morin E."/>
            <person name="Andreopoulos B."/>
            <person name="Barry K.W."/>
            <person name="Bonito G."/>
            <person name="Buee M."/>
            <person name="Carver A."/>
            <person name="Chen C."/>
            <person name="Cichocki N."/>
            <person name="Clum A."/>
            <person name="Culley D."/>
            <person name="Crous P.W."/>
            <person name="Fauchery L."/>
            <person name="Girlanda M."/>
            <person name="Hayes R.D."/>
            <person name="Keri Z."/>
            <person name="LaButti K."/>
            <person name="Lipzen A."/>
            <person name="Lombard V."/>
            <person name="Magnuson J."/>
            <person name="Maillard F."/>
            <person name="Murat C."/>
            <person name="Nolan M."/>
            <person name="Ohm R.A."/>
            <person name="Pangilinan J."/>
            <person name="Pereira M.F."/>
            <person name="Perotto S."/>
            <person name="Peter M."/>
            <person name="Pfister S."/>
            <person name="Riley R."/>
            <person name="Sitrit Y."/>
            <person name="Stielow J.B."/>
            <person name="Szollosi G."/>
            <person name="Zifcakova L."/>
            <person name="Stursova M."/>
            <person name="Spatafora J.W."/>
            <person name="Tedersoo L."/>
            <person name="Vaario L.M."/>
            <person name="Yamada A."/>
            <person name="Yan M."/>
            <person name="Wang P."/>
            <person name="Xu J."/>
            <person name="Bruns T."/>
            <person name="Baldrian P."/>
            <person name="Vilgalys R."/>
            <person name="Dunand C."/>
            <person name="Henrissat B."/>
            <person name="Grigoriev I.V."/>
            <person name="Hibbett D."/>
            <person name="Nagy L.G."/>
            <person name="Martin F.M."/>
        </authorList>
    </citation>
    <scope>NUCLEOTIDE SEQUENCE</scope>
    <source>
        <strain evidence="2">Prilba</strain>
    </source>
</reference>
<dbReference type="AlphaFoldDB" id="A0A9P5JZ77"/>
<reference evidence="2" key="1">
    <citation type="submission" date="2019-10" db="EMBL/GenBank/DDBJ databases">
        <authorList>
            <consortium name="DOE Joint Genome Institute"/>
            <person name="Kuo A."/>
            <person name="Miyauchi S."/>
            <person name="Kiss E."/>
            <person name="Drula E."/>
            <person name="Kohler A."/>
            <person name="Sanchez-Garcia M."/>
            <person name="Andreopoulos B."/>
            <person name="Barry K.W."/>
            <person name="Bonito G."/>
            <person name="Buee M."/>
            <person name="Carver A."/>
            <person name="Chen C."/>
            <person name="Cichocki N."/>
            <person name="Clum A."/>
            <person name="Culley D."/>
            <person name="Crous P.W."/>
            <person name="Fauchery L."/>
            <person name="Girlanda M."/>
            <person name="Hayes R."/>
            <person name="Keri Z."/>
            <person name="LaButti K."/>
            <person name="Lipzen A."/>
            <person name="Lombard V."/>
            <person name="Magnuson J."/>
            <person name="Maillard F."/>
            <person name="Morin E."/>
            <person name="Murat C."/>
            <person name="Nolan M."/>
            <person name="Ohm R."/>
            <person name="Pangilinan J."/>
            <person name="Pereira M."/>
            <person name="Perotto S."/>
            <person name="Peter M."/>
            <person name="Riley R."/>
            <person name="Sitrit Y."/>
            <person name="Stielow B."/>
            <person name="Szollosi G."/>
            <person name="Zifcakova L."/>
            <person name="Stursova M."/>
            <person name="Spatafora J.W."/>
            <person name="Tedersoo L."/>
            <person name="Vaario L.-M."/>
            <person name="Yamada A."/>
            <person name="Yan M."/>
            <person name="Wang P."/>
            <person name="Xu J."/>
            <person name="Bruns T."/>
            <person name="Baldrian P."/>
            <person name="Vilgalys R."/>
            <person name="Henrissat B."/>
            <person name="Grigoriev I.V."/>
            <person name="Hibbett D."/>
            <person name="Nagy L.G."/>
            <person name="Martin F.M."/>
        </authorList>
    </citation>
    <scope>NUCLEOTIDE SEQUENCE</scope>
    <source>
        <strain evidence="2">Prilba</strain>
    </source>
</reference>
<evidence type="ECO:0000313" key="3">
    <source>
        <dbReference type="Proteomes" id="UP000759537"/>
    </source>
</evidence>
<proteinExistence type="predicted"/>
<gene>
    <name evidence="2" type="ORF">DFH94DRAFT_847313</name>
</gene>
<evidence type="ECO:0000256" key="1">
    <source>
        <dbReference type="SAM" id="MobiDB-lite"/>
    </source>
</evidence>
<keyword evidence="3" id="KW-1185">Reference proteome</keyword>
<comment type="caution">
    <text evidence="2">The sequence shown here is derived from an EMBL/GenBank/DDBJ whole genome shotgun (WGS) entry which is preliminary data.</text>
</comment>
<dbReference type="Proteomes" id="UP000759537">
    <property type="component" value="Unassembled WGS sequence"/>
</dbReference>
<organism evidence="2 3">
    <name type="scientific">Russula ochroleuca</name>
    <dbReference type="NCBI Taxonomy" id="152965"/>
    <lineage>
        <taxon>Eukaryota</taxon>
        <taxon>Fungi</taxon>
        <taxon>Dikarya</taxon>
        <taxon>Basidiomycota</taxon>
        <taxon>Agaricomycotina</taxon>
        <taxon>Agaricomycetes</taxon>
        <taxon>Russulales</taxon>
        <taxon>Russulaceae</taxon>
        <taxon>Russula</taxon>
    </lineage>
</organism>
<sequence>MHGHLQSLFSYHLRLLHVCPPKQGRTVSRPLSQLAFQPSHGASGVSSSGSRPITRKRLEKVKKIRTSGGTTKTTFAKGIHKVTVSVEVYEKNKYGVTIPEMGLNQITKFIGGGVLVVSHGIEIRWRIFPSPALRSWPNILRTNRVNLLLDSRVHPSKKVTRPGQKLSPEVPMSASDTGIRDECHIDKSPLTLSNDEGITGCESGQPSAFGLYHSGIGGGIPDQCRVGQKASMRGAKARQYGCYSRHRVGDADLDATGYV</sequence>
<dbReference type="EMBL" id="WHVB01000022">
    <property type="protein sequence ID" value="KAF8471631.1"/>
    <property type="molecule type" value="Genomic_DNA"/>
</dbReference>
<evidence type="ECO:0000313" key="2">
    <source>
        <dbReference type="EMBL" id="KAF8471631.1"/>
    </source>
</evidence>
<name>A0A9P5JZ77_9AGAM</name>
<feature type="region of interest" description="Disordered" evidence="1">
    <location>
        <begin position="157"/>
        <end position="176"/>
    </location>
</feature>
<protein>
    <submittedName>
        <fullName evidence="2">Uncharacterized protein</fullName>
    </submittedName>
</protein>